<keyword evidence="6 12" id="KW-0418">Kinase</keyword>
<dbReference type="Pfam" id="PF02518">
    <property type="entry name" value="HATPase_c"/>
    <property type="match status" value="1"/>
</dbReference>
<dbReference type="InterPro" id="IPR050482">
    <property type="entry name" value="Sensor_HK_TwoCompSys"/>
</dbReference>
<dbReference type="SUPFAM" id="SSF55874">
    <property type="entry name" value="ATPase domain of HSP90 chaperone/DNA topoisomerase II/histidine kinase"/>
    <property type="match status" value="1"/>
</dbReference>
<gene>
    <name evidence="12" type="ORF">GCM10010151_49490</name>
</gene>
<dbReference type="InterPro" id="IPR036890">
    <property type="entry name" value="HATPase_C_sf"/>
</dbReference>
<feature type="domain" description="Histidine kinase/HSP90-like ATPase" evidence="11">
    <location>
        <begin position="296"/>
        <end position="388"/>
    </location>
</feature>
<dbReference type="PANTHER" id="PTHR24421">
    <property type="entry name" value="NITRATE/NITRITE SENSOR PROTEIN NARX-RELATED"/>
    <property type="match status" value="1"/>
</dbReference>
<keyword evidence="10" id="KW-0812">Transmembrane</keyword>
<dbReference type="InterPro" id="IPR011712">
    <property type="entry name" value="Sig_transdc_His_kin_sub3_dim/P"/>
</dbReference>
<keyword evidence="3" id="KW-0597">Phosphoprotein</keyword>
<name>A0ABP3GW66_9ACTN</name>
<sequence>MRDLDPPPVFPRRLSRGRLIALDAVAAAGSALVLLAVALTRPVGLPVWTACLLAAAIGLPVAVRRLWPLLVFGVVFTATLPALYCGMGWAALFVAAFALYMVALTEPRHPREPTLVIAGISAVGVLVGTMAGPSEGSGVADLIIVGPPVLGGAWTIGRAVRERRAYAERSARQLADHAVTEERLRIARELHDVVSHTLSLIGVKAGVAGYVLESRSAGGPDPGGEVRDALRVIETTSREALVEMRHMLGMLRSDDASPDLRPAPDLAGLPELRDRAAAAGVRVDLTVDGADGLPDGLGRSVYRIVQEAVTNVVRHAAPAHCRVVVAGDADEVCIRVTDNGPGGRVLPGAPGHGIIGMRERALMHGGTLTAGPRPEGGFEVSARLPRHAPEDP</sequence>
<feature type="transmembrane region" description="Helical" evidence="10">
    <location>
        <begin position="114"/>
        <end position="132"/>
    </location>
</feature>
<feature type="transmembrane region" description="Helical" evidence="10">
    <location>
        <begin position="138"/>
        <end position="160"/>
    </location>
</feature>
<dbReference type="InterPro" id="IPR055558">
    <property type="entry name" value="DUF7134"/>
</dbReference>
<evidence type="ECO:0000256" key="3">
    <source>
        <dbReference type="ARBA" id="ARBA00022553"/>
    </source>
</evidence>
<feature type="transmembrane region" description="Helical" evidence="10">
    <location>
        <begin position="69"/>
        <end position="102"/>
    </location>
</feature>
<dbReference type="GO" id="GO:0016301">
    <property type="term" value="F:kinase activity"/>
    <property type="evidence" value="ECO:0007669"/>
    <property type="project" value="UniProtKB-KW"/>
</dbReference>
<organism evidence="12 13">
    <name type="scientific">Actinoallomurus spadix</name>
    <dbReference type="NCBI Taxonomy" id="79912"/>
    <lineage>
        <taxon>Bacteria</taxon>
        <taxon>Bacillati</taxon>
        <taxon>Actinomycetota</taxon>
        <taxon>Actinomycetes</taxon>
        <taxon>Streptosporangiales</taxon>
        <taxon>Thermomonosporaceae</taxon>
        <taxon>Actinoallomurus</taxon>
    </lineage>
</organism>
<evidence type="ECO:0000256" key="9">
    <source>
        <dbReference type="SAM" id="MobiDB-lite"/>
    </source>
</evidence>
<dbReference type="EC" id="2.7.13.3" evidence="2"/>
<evidence type="ECO:0000256" key="6">
    <source>
        <dbReference type="ARBA" id="ARBA00022777"/>
    </source>
</evidence>
<dbReference type="Proteomes" id="UP001501822">
    <property type="component" value="Unassembled WGS sequence"/>
</dbReference>
<dbReference type="Pfam" id="PF07730">
    <property type="entry name" value="HisKA_3"/>
    <property type="match status" value="1"/>
</dbReference>
<dbReference type="SMART" id="SM00387">
    <property type="entry name" value="HATPase_c"/>
    <property type="match status" value="1"/>
</dbReference>
<feature type="transmembrane region" description="Helical" evidence="10">
    <location>
        <begin position="20"/>
        <end position="38"/>
    </location>
</feature>
<evidence type="ECO:0000256" key="7">
    <source>
        <dbReference type="ARBA" id="ARBA00022840"/>
    </source>
</evidence>
<keyword evidence="7" id="KW-0067">ATP-binding</keyword>
<evidence type="ECO:0000313" key="13">
    <source>
        <dbReference type="Proteomes" id="UP001501822"/>
    </source>
</evidence>
<accession>A0ABP3GW66</accession>
<dbReference type="RefSeq" id="WP_252800297.1">
    <property type="nucleotide sequence ID" value="NZ_BAAABM010000045.1"/>
</dbReference>
<evidence type="ECO:0000256" key="10">
    <source>
        <dbReference type="SAM" id="Phobius"/>
    </source>
</evidence>
<dbReference type="PANTHER" id="PTHR24421:SF10">
    <property type="entry name" value="NITRATE_NITRITE SENSOR PROTEIN NARQ"/>
    <property type="match status" value="1"/>
</dbReference>
<keyword evidence="5" id="KW-0547">Nucleotide-binding</keyword>
<dbReference type="CDD" id="cd16917">
    <property type="entry name" value="HATPase_UhpB-NarQ-NarX-like"/>
    <property type="match status" value="1"/>
</dbReference>
<evidence type="ECO:0000256" key="8">
    <source>
        <dbReference type="ARBA" id="ARBA00023012"/>
    </source>
</evidence>
<proteinExistence type="predicted"/>
<evidence type="ECO:0000256" key="5">
    <source>
        <dbReference type="ARBA" id="ARBA00022741"/>
    </source>
</evidence>
<keyword evidence="13" id="KW-1185">Reference proteome</keyword>
<reference evidence="13" key="1">
    <citation type="journal article" date="2019" name="Int. J. Syst. Evol. Microbiol.">
        <title>The Global Catalogue of Microorganisms (GCM) 10K type strain sequencing project: providing services to taxonomists for standard genome sequencing and annotation.</title>
        <authorList>
            <consortium name="The Broad Institute Genomics Platform"/>
            <consortium name="The Broad Institute Genome Sequencing Center for Infectious Disease"/>
            <person name="Wu L."/>
            <person name="Ma J."/>
        </authorList>
    </citation>
    <scope>NUCLEOTIDE SEQUENCE [LARGE SCALE GENOMIC DNA]</scope>
    <source>
        <strain evidence="13">JCM 3146</strain>
    </source>
</reference>
<evidence type="ECO:0000256" key="2">
    <source>
        <dbReference type="ARBA" id="ARBA00012438"/>
    </source>
</evidence>
<keyword evidence="10" id="KW-1133">Transmembrane helix</keyword>
<keyword evidence="4" id="KW-0808">Transferase</keyword>
<dbReference type="Gene3D" id="1.20.5.1930">
    <property type="match status" value="1"/>
</dbReference>
<keyword evidence="8" id="KW-0902">Two-component regulatory system</keyword>
<protein>
    <recommendedName>
        <fullName evidence="2">histidine kinase</fullName>
        <ecNumber evidence="2">2.7.13.3</ecNumber>
    </recommendedName>
</protein>
<comment type="catalytic activity">
    <reaction evidence="1">
        <text>ATP + protein L-histidine = ADP + protein N-phospho-L-histidine.</text>
        <dbReference type="EC" id="2.7.13.3"/>
    </reaction>
</comment>
<feature type="transmembrane region" description="Helical" evidence="10">
    <location>
        <begin position="45"/>
        <end position="63"/>
    </location>
</feature>
<keyword evidence="10" id="KW-0472">Membrane</keyword>
<evidence type="ECO:0000256" key="4">
    <source>
        <dbReference type="ARBA" id="ARBA00022679"/>
    </source>
</evidence>
<evidence type="ECO:0000259" key="11">
    <source>
        <dbReference type="SMART" id="SM00387"/>
    </source>
</evidence>
<dbReference type="EMBL" id="BAAABM010000045">
    <property type="protein sequence ID" value="GAA0354010.1"/>
    <property type="molecule type" value="Genomic_DNA"/>
</dbReference>
<evidence type="ECO:0000313" key="12">
    <source>
        <dbReference type="EMBL" id="GAA0354010.1"/>
    </source>
</evidence>
<dbReference type="Pfam" id="PF23539">
    <property type="entry name" value="DUF7134"/>
    <property type="match status" value="1"/>
</dbReference>
<comment type="caution">
    <text evidence="12">The sequence shown here is derived from an EMBL/GenBank/DDBJ whole genome shotgun (WGS) entry which is preliminary data.</text>
</comment>
<feature type="region of interest" description="Disordered" evidence="9">
    <location>
        <begin position="369"/>
        <end position="392"/>
    </location>
</feature>
<dbReference type="InterPro" id="IPR003594">
    <property type="entry name" value="HATPase_dom"/>
</dbReference>
<dbReference type="Gene3D" id="3.30.565.10">
    <property type="entry name" value="Histidine kinase-like ATPase, C-terminal domain"/>
    <property type="match status" value="1"/>
</dbReference>
<evidence type="ECO:0000256" key="1">
    <source>
        <dbReference type="ARBA" id="ARBA00000085"/>
    </source>
</evidence>